<dbReference type="Ensembl" id="ENSVKKT00000007536.1">
    <property type="protein sequence ID" value="ENSVKKP00000007342.1"/>
    <property type="gene ID" value="ENSVKKG00000005278.1"/>
</dbReference>
<evidence type="ECO:0000256" key="9">
    <source>
        <dbReference type="ARBA" id="ARBA00023224"/>
    </source>
</evidence>
<feature type="transmembrane region" description="Helical" evidence="11">
    <location>
        <begin position="101"/>
        <end position="123"/>
    </location>
</feature>
<keyword evidence="11" id="KW-0716">Sensory transduction</keyword>
<dbReference type="OMA" id="ECYFLSA"/>
<dbReference type="FunFam" id="1.20.1070.10:FF:000015">
    <property type="entry name" value="Olfactory receptor"/>
    <property type="match status" value="1"/>
</dbReference>
<dbReference type="PANTHER" id="PTHR26452">
    <property type="entry name" value="OLFACTORY RECEPTOR"/>
    <property type="match status" value="1"/>
</dbReference>
<dbReference type="Gene3D" id="1.20.1070.10">
    <property type="entry name" value="Rhodopsin 7-helix transmembrane proteins"/>
    <property type="match status" value="1"/>
</dbReference>
<comment type="subcellular location">
    <subcellularLocation>
        <location evidence="1 11">Cell membrane</location>
        <topology evidence="1 11">Multi-pass membrane protein</topology>
    </subcellularLocation>
</comment>
<comment type="similarity">
    <text evidence="10">Belongs to the G-protein coupled receptor 1 family.</text>
</comment>
<evidence type="ECO:0000256" key="7">
    <source>
        <dbReference type="ARBA" id="ARBA00023136"/>
    </source>
</evidence>
<keyword evidence="9 10" id="KW-0807">Transducer</keyword>
<feature type="domain" description="G-protein coupled receptors family 1 profile" evidence="12">
    <location>
        <begin position="44"/>
        <end position="293"/>
    </location>
</feature>
<feature type="transmembrane region" description="Helical" evidence="11">
    <location>
        <begin position="241"/>
        <end position="264"/>
    </location>
</feature>
<evidence type="ECO:0000256" key="5">
    <source>
        <dbReference type="ARBA" id="ARBA00022989"/>
    </source>
</evidence>
<evidence type="ECO:0000256" key="6">
    <source>
        <dbReference type="ARBA" id="ARBA00023040"/>
    </source>
</evidence>
<reference evidence="13" key="1">
    <citation type="submission" date="2025-08" db="UniProtKB">
        <authorList>
            <consortium name="Ensembl"/>
        </authorList>
    </citation>
    <scope>IDENTIFICATION</scope>
</reference>
<sequence>MGKKERDNQTMVTEFILIGFKTLPEVQVLLFMLFLVIYLVTMAGNLLILVVVVADQHLHTPMYFFLANLSFLESCYSSTILPKMLSRLLTGERSLSVRSCFTQFFIFSCLGGAECYLLAMMSYDRFLAICKPLHYATLMNGRLCMQLAAVSWVSGVLVSTCLVWKVWWLSFCGPNQIDHYFCDSPPIIKLSCSDTLLVELTALIFACVFTLPPFLLTLTSYVCIIVTVLRIPSTTGRRKAFSTCSSHLTVVALFYGSLMLVYMLPRSEDLIQLKKVFSLFYTVLTPLVNPLIYSLRNMEVKESMRKGFRRFIFYITT</sequence>
<dbReference type="Proteomes" id="UP000694545">
    <property type="component" value="Unplaced"/>
</dbReference>
<evidence type="ECO:0000256" key="10">
    <source>
        <dbReference type="RuleBase" id="RU000688"/>
    </source>
</evidence>
<evidence type="ECO:0000256" key="2">
    <source>
        <dbReference type="ARBA" id="ARBA00022475"/>
    </source>
</evidence>
<accession>A0A8D2J6B8</accession>
<keyword evidence="6 10" id="KW-0297">G-protein coupled receptor</keyword>
<keyword evidence="7 11" id="KW-0472">Membrane</keyword>
<dbReference type="InterPro" id="IPR017452">
    <property type="entry name" value="GPCR_Rhodpsn_7TM"/>
</dbReference>
<dbReference type="PRINTS" id="PR00237">
    <property type="entry name" value="GPCRRHODOPSN"/>
</dbReference>
<organism evidence="13 14">
    <name type="scientific">Varanus komodoensis</name>
    <name type="common">Komodo dragon</name>
    <dbReference type="NCBI Taxonomy" id="61221"/>
    <lineage>
        <taxon>Eukaryota</taxon>
        <taxon>Metazoa</taxon>
        <taxon>Chordata</taxon>
        <taxon>Craniata</taxon>
        <taxon>Vertebrata</taxon>
        <taxon>Euteleostomi</taxon>
        <taxon>Lepidosauria</taxon>
        <taxon>Squamata</taxon>
        <taxon>Bifurcata</taxon>
        <taxon>Unidentata</taxon>
        <taxon>Episquamata</taxon>
        <taxon>Toxicofera</taxon>
        <taxon>Anguimorpha</taxon>
        <taxon>Paleoanguimorpha</taxon>
        <taxon>Varanoidea</taxon>
        <taxon>Varanidae</taxon>
        <taxon>Varanus</taxon>
    </lineage>
</organism>
<evidence type="ECO:0000259" key="12">
    <source>
        <dbReference type="PROSITE" id="PS50262"/>
    </source>
</evidence>
<evidence type="ECO:0000256" key="11">
    <source>
        <dbReference type="RuleBase" id="RU363047"/>
    </source>
</evidence>
<dbReference type="GO" id="GO:0004930">
    <property type="term" value="F:G protein-coupled receptor activity"/>
    <property type="evidence" value="ECO:0007669"/>
    <property type="project" value="UniProtKB-KW"/>
</dbReference>
<evidence type="ECO:0000313" key="14">
    <source>
        <dbReference type="Proteomes" id="UP000694545"/>
    </source>
</evidence>
<evidence type="ECO:0000256" key="4">
    <source>
        <dbReference type="ARBA" id="ARBA00022725"/>
    </source>
</evidence>
<evidence type="ECO:0000256" key="8">
    <source>
        <dbReference type="ARBA" id="ARBA00023170"/>
    </source>
</evidence>
<dbReference type="InterPro" id="IPR000276">
    <property type="entry name" value="GPCR_Rhodpsn"/>
</dbReference>
<dbReference type="GO" id="GO:0005886">
    <property type="term" value="C:plasma membrane"/>
    <property type="evidence" value="ECO:0007669"/>
    <property type="project" value="UniProtKB-SubCell"/>
</dbReference>
<keyword evidence="5 11" id="KW-1133">Transmembrane helix</keyword>
<keyword evidence="8 10" id="KW-0675">Receptor</keyword>
<dbReference type="PRINTS" id="PR00245">
    <property type="entry name" value="OLFACTORYR"/>
</dbReference>
<evidence type="ECO:0000256" key="3">
    <source>
        <dbReference type="ARBA" id="ARBA00022692"/>
    </source>
</evidence>
<keyword evidence="2 11" id="KW-1003">Cell membrane</keyword>
<dbReference type="InterPro" id="IPR050516">
    <property type="entry name" value="Olfactory_GPCR"/>
</dbReference>
<keyword evidence="14" id="KW-1185">Reference proteome</keyword>
<evidence type="ECO:0000313" key="13">
    <source>
        <dbReference type="Ensembl" id="ENSVKKP00000007342.1"/>
    </source>
</evidence>
<dbReference type="GO" id="GO:0004984">
    <property type="term" value="F:olfactory receptor activity"/>
    <property type="evidence" value="ECO:0007669"/>
    <property type="project" value="InterPro"/>
</dbReference>
<dbReference type="InterPro" id="IPR000725">
    <property type="entry name" value="Olfact_rcpt"/>
</dbReference>
<protein>
    <recommendedName>
        <fullName evidence="11">Olfactory receptor</fullName>
    </recommendedName>
</protein>
<gene>
    <name evidence="13" type="primary">LOC123030537</name>
</gene>
<dbReference type="SUPFAM" id="SSF81321">
    <property type="entry name" value="Family A G protein-coupled receptor-like"/>
    <property type="match status" value="1"/>
</dbReference>
<dbReference type="AlphaFoldDB" id="A0A8D2J6B8"/>
<dbReference type="PROSITE" id="PS50262">
    <property type="entry name" value="G_PROTEIN_RECEP_F1_2"/>
    <property type="match status" value="1"/>
</dbReference>
<dbReference type="Pfam" id="PF13853">
    <property type="entry name" value="7tm_4"/>
    <property type="match status" value="1"/>
</dbReference>
<feature type="transmembrane region" description="Helical" evidence="11">
    <location>
        <begin position="203"/>
        <end position="229"/>
    </location>
</feature>
<feature type="transmembrane region" description="Helical" evidence="11">
    <location>
        <begin position="143"/>
        <end position="167"/>
    </location>
</feature>
<dbReference type="PROSITE" id="PS00237">
    <property type="entry name" value="G_PROTEIN_RECEP_F1_1"/>
    <property type="match status" value="1"/>
</dbReference>
<reference evidence="13" key="2">
    <citation type="submission" date="2025-09" db="UniProtKB">
        <authorList>
            <consortium name="Ensembl"/>
        </authorList>
    </citation>
    <scope>IDENTIFICATION</scope>
</reference>
<keyword evidence="3 10" id="KW-0812">Transmembrane</keyword>
<name>A0A8D2J6B8_VARKO</name>
<proteinExistence type="inferred from homology"/>
<keyword evidence="4 11" id="KW-0552">Olfaction</keyword>
<evidence type="ECO:0000256" key="1">
    <source>
        <dbReference type="ARBA" id="ARBA00004651"/>
    </source>
</evidence>
<feature type="transmembrane region" description="Helical" evidence="11">
    <location>
        <begin position="29"/>
        <end position="54"/>
    </location>
</feature>
<dbReference type="CDD" id="cd15911">
    <property type="entry name" value="7tmA_OR11A-like"/>
    <property type="match status" value="1"/>
</dbReference>
<feature type="transmembrane region" description="Helical" evidence="11">
    <location>
        <begin position="276"/>
        <end position="295"/>
    </location>
</feature>